<accession>A0ABW5YMB5</accession>
<evidence type="ECO:0000313" key="3">
    <source>
        <dbReference type="Proteomes" id="UP001597534"/>
    </source>
</evidence>
<dbReference type="Proteomes" id="UP001597534">
    <property type="component" value="Unassembled WGS sequence"/>
</dbReference>
<gene>
    <name evidence="2" type="ORF">ACFS5J_09070</name>
</gene>
<name>A0ABW5YMB5_9FLAO</name>
<keyword evidence="1" id="KW-1133">Transmembrane helix</keyword>
<dbReference type="RefSeq" id="WP_379811792.1">
    <property type="nucleotide sequence ID" value="NZ_JBHUPC010000013.1"/>
</dbReference>
<evidence type="ECO:0000313" key="2">
    <source>
        <dbReference type="EMBL" id="MFD2892160.1"/>
    </source>
</evidence>
<evidence type="ECO:0000256" key="1">
    <source>
        <dbReference type="SAM" id="Phobius"/>
    </source>
</evidence>
<sequence>MKNSTISFGLILLTLFFSTILIVNDTIKSKEEKKTKRVSTYKKNYSNVYGEQLPIIVIKKD</sequence>
<comment type="caution">
    <text evidence="2">The sequence shown here is derived from an EMBL/GenBank/DDBJ whole genome shotgun (WGS) entry which is preliminary data.</text>
</comment>
<feature type="transmembrane region" description="Helical" evidence="1">
    <location>
        <begin position="6"/>
        <end position="27"/>
    </location>
</feature>
<keyword evidence="1" id="KW-0472">Membrane</keyword>
<proteinExistence type="predicted"/>
<protein>
    <submittedName>
        <fullName evidence="2">Uncharacterized protein</fullName>
    </submittedName>
</protein>
<keyword evidence="3" id="KW-1185">Reference proteome</keyword>
<reference evidence="3" key="1">
    <citation type="journal article" date="2019" name="Int. J. Syst. Evol. Microbiol.">
        <title>The Global Catalogue of Microorganisms (GCM) 10K type strain sequencing project: providing services to taxonomists for standard genome sequencing and annotation.</title>
        <authorList>
            <consortium name="The Broad Institute Genomics Platform"/>
            <consortium name="The Broad Institute Genome Sequencing Center for Infectious Disease"/>
            <person name="Wu L."/>
            <person name="Ma J."/>
        </authorList>
    </citation>
    <scope>NUCLEOTIDE SEQUENCE [LARGE SCALE GENOMIC DNA]</scope>
    <source>
        <strain evidence="3">KCTC 22671</strain>
    </source>
</reference>
<keyword evidence="1" id="KW-0812">Transmembrane</keyword>
<dbReference type="EMBL" id="JBHUPC010000013">
    <property type="protein sequence ID" value="MFD2892160.1"/>
    <property type="molecule type" value="Genomic_DNA"/>
</dbReference>
<organism evidence="2 3">
    <name type="scientific">Flavobacterium chuncheonense</name>
    <dbReference type="NCBI Taxonomy" id="2026653"/>
    <lineage>
        <taxon>Bacteria</taxon>
        <taxon>Pseudomonadati</taxon>
        <taxon>Bacteroidota</taxon>
        <taxon>Flavobacteriia</taxon>
        <taxon>Flavobacteriales</taxon>
        <taxon>Flavobacteriaceae</taxon>
        <taxon>Flavobacterium</taxon>
    </lineage>
</organism>